<dbReference type="Gene3D" id="3.40.50.1820">
    <property type="entry name" value="alpha/beta hydrolase"/>
    <property type="match status" value="1"/>
</dbReference>
<proteinExistence type="predicted"/>
<organism evidence="3 4">
    <name type="scientific">Dendrothele bispora (strain CBS 962.96)</name>
    <dbReference type="NCBI Taxonomy" id="1314807"/>
    <lineage>
        <taxon>Eukaryota</taxon>
        <taxon>Fungi</taxon>
        <taxon>Dikarya</taxon>
        <taxon>Basidiomycota</taxon>
        <taxon>Agaricomycotina</taxon>
        <taxon>Agaricomycetes</taxon>
        <taxon>Agaricomycetidae</taxon>
        <taxon>Agaricales</taxon>
        <taxon>Agaricales incertae sedis</taxon>
        <taxon>Dendrothele</taxon>
    </lineage>
</organism>
<dbReference type="GO" id="GO:0016020">
    <property type="term" value="C:membrane"/>
    <property type="evidence" value="ECO:0007669"/>
    <property type="project" value="TreeGrafter"/>
</dbReference>
<dbReference type="GO" id="GO:0006508">
    <property type="term" value="P:proteolysis"/>
    <property type="evidence" value="ECO:0007669"/>
    <property type="project" value="InterPro"/>
</dbReference>
<dbReference type="PANTHER" id="PTHR43798:SF33">
    <property type="entry name" value="HYDROLASE, PUTATIVE (AFU_ORTHOLOGUE AFUA_2G14860)-RELATED"/>
    <property type="match status" value="1"/>
</dbReference>
<dbReference type="PANTHER" id="PTHR43798">
    <property type="entry name" value="MONOACYLGLYCEROL LIPASE"/>
    <property type="match status" value="1"/>
</dbReference>
<evidence type="ECO:0000256" key="1">
    <source>
        <dbReference type="SAM" id="SignalP"/>
    </source>
</evidence>
<evidence type="ECO:0000313" key="3">
    <source>
        <dbReference type="EMBL" id="THU78977.1"/>
    </source>
</evidence>
<dbReference type="Pfam" id="PF00561">
    <property type="entry name" value="Abhydrolase_1"/>
    <property type="match status" value="1"/>
</dbReference>
<dbReference type="OrthoDB" id="190201at2759"/>
<dbReference type="PIRSF" id="PIRSF005539">
    <property type="entry name" value="Pept_S33_TRI_F1"/>
    <property type="match status" value="1"/>
</dbReference>
<feature type="signal peptide" evidence="1">
    <location>
        <begin position="1"/>
        <end position="20"/>
    </location>
</feature>
<accession>A0A4S8KT20</accession>
<gene>
    <name evidence="3" type="ORF">K435DRAFT_737202</name>
</gene>
<dbReference type="InterPro" id="IPR029058">
    <property type="entry name" value="AB_hydrolase_fold"/>
</dbReference>
<dbReference type="AlphaFoldDB" id="A0A4S8KT20"/>
<dbReference type="Proteomes" id="UP000297245">
    <property type="component" value="Unassembled WGS sequence"/>
</dbReference>
<keyword evidence="1" id="KW-0732">Signal</keyword>
<feature type="chain" id="PRO_5020594964" evidence="1">
    <location>
        <begin position="21"/>
        <end position="334"/>
    </location>
</feature>
<protein>
    <submittedName>
        <fullName evidence="3">Proline-specific peptidase</fullName>
    </submittedName>
</protein>
<sequence length="334" mass="37548">MVLYFVIAFYLRVLSFRTQAVQFSISTSSLTPISGKAPFTISSNGALAETFFMVFGDLRSAEQVPLVVGHGGGGTHHYLKSLSQLTEENSIPIILYDQIGFGLSSHFPEQAGNTSFWTVSVLAEQLHELIKYLGIEKGYNYLGHSFGTVIGIELSSQPALRTGLRKLILWSPVASMKLADEMFQKRREMLPKGIRKKLEGHEANGTTDSKEYKQAMTASQHHNFCRLEVWPDELLESLSYSSKDGDAALTLFGDSPLETKGSVQNWSALKTAYNITVPTLLLNGHYDWSDEAMTPLFWAIPFVRWVTFSNSSHLLHFEEKERFMNMVSTWLTRD</sequence>
<dbReference type="SUPFAM" id="SSF53474">
    <property type="entry name" value="alpha/beta-Hydrolases"/>
    <property type="match status" value="1"/>
</dbReference>
<keyword evidence="4" id="KW-1185">Reference proteome</keyword>
<dbReference type="EMBL" id="ML180100">
    <property type="protein sequence ID" value="THU78977.1"/>
    <property type="molecule type" value="Genomic_DNA"/>
</dbReference>
<dbReference type="InterPro" id="IPR005945">
    <property type="entry name" value="Pro_imino_pep"/>
</dbReference>
<name>A0A4S8KT20_DENBC</name>
<dbReference type="InterPro" id="IPR000073">
    <property type="entry name" value="AB_hydrolase_1"/>
</dbReference>
<dbReference type="InterPro" id="IPR050266">
    <property type="entry name" value="AB_hydrolase_sf"/>
</dbReference>
<evidence type="ECO:0000313" key="4">
    <source>
        <dbReference type="Proteomes" id="UP000297245"/>
    </source>
</evidence>
<reference evidence="3 4" key="1">
    <citation type="journal article" date="2019" name="Nat. Ecol. Evol.">
        <title>Megaphylogeny resolves global patterns of mushroom evolution.</title>
        <authorList>
            <person name="Varga T."/>
            <person name="Krizsan K."/>
            <person name="Foldi C."/>
            <person name="Dima B."/>
            <person name="Sanchez-Garcia M."/>
            <person name="Sanchez-Ramirez S."/>
            <person name="Szollosi G.J."/>
            <person name="Szarkandi J.G."/>
            <person name="Papp V."/>
            <person name="Albert L."/>
            <person name="Andreopoulos W."/>
            <person name="Angelini C."/>
            <person name="Antonin V."/>
            <person name="Barry K.W."/>
            <person name="Bougher N.L."/>
            <person name="Buchanan P."/>
            <person name="Buyck B."/>
            <person name="Bense V."/>
            <person name="Catcheside P."/>
            <person name="Chovatia M."/>
            <person name="Cooper J."/>
            <person name="Damon W."/>
            <person name="Desjardin D."/>
            <person name="Finy P."/>
            <person name="Geml J."/>
            <person name="Haridas S."/>
            <person name="Hughes K."/>
            <person name="Justo A."/>
            <person name="Karasinski D."/>
            <person name="Kautmanova I."/>
            <person name="Kiss B."/>
            <person name="Kocsube S."/>
            <person name="Kotiranta H."/>
            <person name="LaButti K.M."/>
            <person name="Lechner B.E."/>
            <person name="Liimatainen K."/>
            <person name="Lipzen A."/>
            <person name="Lukacs Z."/>
            <person name="Mihaltcheva S."/>
            <person name="Morgado L.N."/>
            <person name="Niskanen T."/>
            <person name="Noordeloos M.E."/>
            <person name="Ohm R.A."/>
            <person name="Ortiz-Santana B."/>
            <person name="Ovrebo C."/>
            <person name="Racz N."/>
            <person name="Riley R."/>
            <person name="Savchenko A."/>
            <person name="Shiryaev A."/>
            <person name="Soop K."/>
            <person name="Spirin V."/>
            <person name="Szebenyi C."/>
            <person name="Tomsovsky M."/>
            <person name="Tulloss R.E."/>
            <person name="Uehling J."/>
            <person name="Grigoriev I.V."/>
            <person name="Vagvolgyi C."/>
            <person name="Papp T."/>
            <person name="Martin F.M."/>
            <person name="Miettinen O."/>
            <person name="Hibbett D.S."/>
            <person name="Nagy L.G."/>
        </authorList>
    </citation>
    <scope>NUCLEOTIDE SEQUENCE [LARGE SCALE GENOMIC DNA]</scope>
    <source>
        <strain evidence="3 4">CBS 962.96</strain>
    </source>
</reference>
<feature type="domain" description="AB hydrolase-1" evidence="2">
    <location>
        <begin position="65"/>
        <end position="319"/>
    </location>
</feature>
<dbReference type="GO" id="GO:0008233">
    <property type="term" value="F:peptidase activity"/>
    <property type="evidence" value="ECO:0007669"/>
    <property type="project" value="InterPro"/>
</dbReference>
<evidence type="ECO:0000259" key="2">
    <source>
        <dbReference type="Pfam" id="PF00561"/>
    </source>
</evidence>